<dbReference type="Proteomes" id="UP000254346">
    <property type="component" value="Unassembled WGS sequence"/>
</dbReference>
<organism evidence="1 2">
    <name type="scientific">Salmonella enterica I</name>
    <dbReference type="NCBI Taxonomy" id="59201"/>
    <lineage>
        <taxon>Bacteria</taxon>
        <taxon>Pseudomonadati</taxon>
        <taxon>Pseudomonadota</taxon>
        <taxon>Gammaproteobacteria</taxon>
        <taxon>Enterobacterales</taxon>
        <taxon>Enterobacteriaceae</taxon>
        <taxon>Salmonella</taxon>
    </lineage>
</organism>
<gene>
    <name evidence="1" type="ORF">NCTC8256_04388</name>
</gene>
<dbReference type="SMART" id="SM00671">
    <property type="entry name" value="SEL1"/>
    <property type="match status" value="1"/>
</dbReference>
<dbReference type="InterPro" id="IPR006597">
    <property type="entry name" value="Sel1-like"/>
</dbReference>
<accession>A0A379VWT7</accession>
<dbReference type="SUPFAM" id="SSF81901">
    <property type="entry name" value="HCP-like"/>
    <property type="match status" value="1"/>
</dbReference>
<sequence length="83" mass="9695">MNHSITSHPCDNASLAQLTELAQSGNSEAQYILGRLYNDERIDGSEEDKLSFYWLQQAAEQGHCEAQYWLRLTIQRHAYRHER</sequence>
<reference evidence="1 2" key="1">
    <citation type="submission" date="2018-06" db="EMBL/GenBank/DDBJ databases">
        <authorList>
            <consortium name="Pathogen Informatics"/>
            <person name="Doyle S."/>
        </authorList>
    </citation>
    <scope>NUCLEOTIDE SEQUENCE [LARGE SCALE GENOMIC DNA]</scope>
    <source>
        <strain evidence="1 2">NCTC8256</strain>
    </source>
</reference>
<dbReference type="AlphaFoldDB" id="A0A379VWT7"/>
<evidence type="ECO:0000313" key="1">
    <source>
        <dbReference type="EMBL" id="SUH10380.1"/>
    </source>
</evidence>
<protein>
    <submittedName>
        <fullName evidence="1">Sel1 repeat-containing family protein</fullName>
    </submittedName>
</protein>
<dbReference type="InterPro" id="IPR011990">
    <property type="entry name" value="TPR-like_helical_dom_sf"/>
</dbReference>
<name>A0A379VWT7_SALET</name>
<evidence type="ECO:0000313" key="2">
    <source>
        <dbReference type="Proteomes" id="UP000254346"/>
    </source>
</evidence>
<dbReference type="Gene3D" id="1.25.40.10">
    <property type="entry name" value="Tetratricopeptide repeat domain"/>
    <property type="match status" value="1"/>
</dbReference>
<dbReference type="EMBL" id="UGXR01000001">
    <property type="protein sequence ID" value="SUH10380.1"/>
    <property type="molecule type" value="Genomic_DNA"/>
</dbReference>
<proteinExistence type="predicted"/>